<organism evidence="11 12">
    <name type="scientific">Symbiodinium pilosum</name>
    <name type="common">Dinoflagellate</name>
    <dbReference type="NCBI Taxonomy" id="2952"/>
    <lineage>
        <taxon>Eukaryota</taxon>
        <taxon>Sar</taxon>
        <taxon>Alveolata</taxon>
        <taxon>Dinophyceae</taxon>
        <taxon>Suessiales</taxon>
        <taxon>Symbiodiniaceae</taxon>
        <taxon>Symbiodinium</taxon>
    </lineage>
</organism>
<evidence type="ECO:0000256" key="1">
    <source>
        <dbReference type="ARBA" id="ARBA00009059"/>
    </source>
</evidence>
<evidence type="ECO:0000256" key="3">
    <source>
        <dbReference type="ARBA" id="ARBA00022679"/>
    </source>
</evidence>
<evidence type="ECO:0000256" key="6">
    <source>
        <dbReference type="ARBA" id="ARBA00039449"/>
    </source>
</evidence>
<evidence type="ECO:0000313" key="12">
    <source>
        <dbReference type="Proteomes" id="UP000649617"/>
    </source>
</evidence>
<dbReference type="Gene3D" id="3.40.50.150">
    <property type="entry name" value="Vaccinia Virus protein VP39"/>
    <property type="match status" value="2"/>
</dbReference>
<dbReference type="GO" id="GO:0071885">
    <property type="term" value="F:N-terminal protein N-methyltransferase activity"/>
    <property type="evidence" value="ECO:0007669"/>
    <property type="project" value="UniProtKB-EC"/>
</dbReference>
<comment type="similarity">
    <text evidence="1">Belongs to the methyltransferase superfamily. NTM1 family.</text>
</comment>
<dbReference type="InterPro" id="IPR008576">
    <property type="entry name" value="MeTrfase_NTM1"/>
</dbReference>
<dbReference type="EC" id="2.1.1.244" evidence="5"/>
<dbReference type="SUPFAM" id="SSF53335">
    <property type="entry name" value="S-adenosyl-L-methionine-dependent methyltransferases"/>
    <property type="match status" value="2"/>
</dbReference>
<dbReference type="InterPro" id="IPR019410">
    <property type="entry name" value="Methyltransf_16"/>
</dbReference>
<evidence type="ECO:0000256" key="4">
    <source>
        <dbReference type="ARBA" id="ARBA00022691"/>
    </source>
</evidence>
<dbReference type="GO" id="GO:0005737">
    <property type="term" value="C:cytoplasm"/>
    <property type="evidence" value="ECO:0007669"/>
    <property type="project" value="TreeGrafter"/>
</dbReference>
<evidence type="ECO:0000256" key="8">
    <source>
        <dbReference type="ARBA" id="ARBA00047306"/>
    </source>
</evidence>
<dbReference type="GO" id="GO:0032259">
    <property type="term" value="P:methylation"/>
    <property type="evidence" value="ECO:0007669"/>
    <property type="project" value="UniProtKB-KW"/>
</dbReference>
<comment type="catalytic activity">
    <reaction evidence="10">
        <text>N-terminal L-alanyl-L-prolyl-L-lysyl-[protein] + 3 S-adenosyl-L-methionine = N-terminal N,N,N-trimethyl-L-alanyl-L-prolyl-L-lysyl-[protein] + 3 S-adenosyl-L-homocysteine + 3 H(+)</text>
        <dbReference type="Rhea" id="RHEA:54712"/>
        <dbReference type="Rhea" id="RHEA-COMP:13785"/>
        <dbReference type="Rhea" id="RHEA-COMP:13971"/>
        <dbReference type="ChEBI" id="CHEBI:15378"/>
        <dbReference type="ChEBI" id="CHEBI:57856"/>
        <dbReference type="ChEBI" id="CHEBI:59789"/>
        <dbReference type="ChEBI" id="CHEBI:138057"/>
        <dbReference type="ChEBI" id="CHEBI:138315"/>
        <dbReference type="EC" id="2.1.1.244"/>
    </reaction>
</comment>
<gene>
    <name evidence="11" type="ORF">SPIL2461_LOCUS11191</name>
</gene>
<comment type="caution">
    <text evidence="11">The sequence shown here is derived from an EMBL/GenBank/DDBJ whole genome shotgun (WGS) entry which is preliminary data.</text>
</comment>
<protein>
    <recommendedName>
        <fullName evidence="6">Alpha N-terminal protein methyltransferase 1</fullName>
        <ecNumber evidence="5">2.1.1.244</ecNumber>
    </recommendedName>
    <alternativeName>
        <fullName evidence="7">X-Pro-Lys N-terminal protein methyltransferase 1</fullName>
    </alternativeName>
</protein>
<dbReference type="Pfam" id="PF05891">
    <property type="entry name" value="Methyltransf_PK"/>
    <property type="match status" value="1"/>
</dbReference>
<dbReference type="OrthoDB" id="1298661at2759"/>
<evidence type="ECO:0000256" key="2">
    <source>
        <dbReference type="ARBA" id="ARBA00022603"/>
    </source>
</evidence>
<sequence length="561" mass="61805">MGMHPQTQPIEISITLPWATDTGSLHIFLGSDSILVGPPAVQYDSVRCHMRRVLVGIGAFELEVSPEGAIIYVGSVLADVSETVARFHRPSRKKVAQVTLRIMRAWKRSDLDTLGLASWDVLLPLAAPEGNLQLQAAPFGGFSSRGAVGARLWPCSLLVTAYLRRLYAYNPQELQVQLLELGSGSGLCGLVAAAHGATVVLSDGDARVLPLLERNAADYTRRHRGPRPQVLRLDFSGSGDVEAAVEQFGRFDFVMASDVLYEHRLVSPFFRSATELLRSSQGESGESSPTILVAVELRPCGVDLAMAIQREGRHHGFVVSDVTDQMQLWVVTPPEDLQALGTHEWYSRYWSRQEASVSGVLGGHPETSRQDLEASEAFLGGLQGTRKFETALECGAGIGRITEHLLLRHCEVVDLLEPSPQLLEEARSRLLLGGHLKGGSATRLGTARHFLEKSLQDVGTLPDRYDLVWVQWVLLYLTDADLIDVLRCLRQAMQPSGLLVVKENCLLNNSPGLVDERDASITRSDRHMRDLFAQAGLELVAMEKQKDWPMNLLPVMMFALR</sequence>
<dbReference type="Pfam" id="PF10294">
    <property type="entry name" value="Methyltransf_16"/>
    <property type="match status" value="1"/>
</dbReference>
<comment type="catalytic activity">
    <reaction evidence="9">
        <text>N-terminal L-prolyl-L-prolyl-L-lysyl-[protein] + 2 S-adenosyl-L-methionine = N-terminal N,N-dimethyl-L-prolyl-L-prolyl-L-lysyl-[protein] + 2 S-adenosyl-L-homocysteine + 2 H(+)</text>
        <dbReference type="Rhea" id="RHEA:54736"/>
        <dbReference type="Rhea" id="RHEA-COMP:13787"/>
        <dbReference type="Rhea" id="RHEA-COMP:13974"/>
        <dbReference type="ChEBI" id="CHEBI:15378"/>
        <dbReference type="ChEBI" id="CHEBI:57856"/>
        <dbReference type="ChEBI" id="CHEBI:59789"/>
        <dbReference type="ChEBI" id="CHEBI:138059"/>
        <dbReference type="ChEBI" id="CHEBI:138318"/>
        <dbReference type="EC" id="2.1.1.244"/>
    </reaction>
</comment>
<dbReference type="PANTHER" id="PTHR12753">
    <property type="entry name" value="AD-003 - RELATED"/>
    <property type="match status" value="1"/>
</dbReference>
<keyword evidence="4" id="KW-0949">S-adenosyl-L-methionine</keyword>
<keyword evidence="3" id="KW-0808">Transferase</keyword>
<dbReference type="EMBL" id="CAJNIZ010021768">
    <property type="protein sequence ID" value="CAE7455520.1"/>
    <property type="molecule type" value="Genomic_DNA"/>
</dbReference>
<dbReference type="PANTHER" id="PTHR12753:SF0">
    <property type="entry name" value="ALPHA N-TERMINAL PROTEIN METHYLTRANSFERASE 1"/>
    <property type="match status" value="1"/>
</dbReference>
<evidence type="ECO:0000313" key="11">
    <source>
        <dbReference type="EMBL" id="CAE7455520.1"/>
    </source>
</evidence>
<dbReference type="InterPro" id="IPR029063">
    <property type="entry name" value="SAM-dependent_MTases_sf"/>
</dbReference>
<evidence type="ECO:0000256" key="7">
    <source>
        <dbReference type="ARBA" id="ARBA00043129"/>
    </source>
</evidence>
<dbReference type="AlphaFoldDB" id="A0A812RWL2"/>
<comment type="catalytic activity">
    <reaction evidence="8">
        <text>N-terminal L-seryl-L-prolyl-L-lysyl-[protein] + 3 S-adenosyl-L-methionine = N-terminal N,N,N-trimethyl-L-seryl-L-prolyl-L-lysyl-[protein] + 3 S-adenosyl-L-homocysteine + 3 H(+)</text>
        <dbReference type="Rhea" id="RHEA:54724"/>
        <dbReference type="Rhea" id="RHEA-COMP:13789"/>
        <dbReference type="Rhea" id="RHEA-COMP:13973"/>
        <dbReference type="ChEBI" id="CHEBI:15378"/>
        <dbReference type="ChEBI" id="CHEBI:57856"/>
        <dbReference type="ChEBI" id="CHEBI:59789"/>
        <dbReference type="ChEBI" id="CHEBI:138061"/>
        <dbReference type="ChEBI" id="CHEBI:138317"/>
        <dbReference type="EC" id="2.1.1.244"/>
    </reaction>
</comment>
<evidence type="ECO:0000256" key="5">
    <source>
        <dbReference type="ARBA" id="ARBA00039112"/>
    </source>
</evidence>
<reference evidence="11" key="1">
    <citation type="submission" date="2021-02" db="EMBL/GenBank/DDBJ databases">
        <authorList>
            <person name="Dougan E. K."/>
            <person name="Rhodes N."/>
            <person name="Thang M."/>
            <person name="Chan C."/>
        </authorList>
    </citation>
    <scope>NUCLEOTIDE SEQUENCE</scope>
</reference>
<name>A0A812RWL2_SYMPI</name>
<accession>A0A812RWL2</accession>
<proteinExistence type="inferred from homology"/>
<evidence type="ECO:0000256" key="10">
    <source>
        <dbReference type="ARBA" id="ARBA00048167"/>
    </source>
</evidence>
<keyword evidence="12" id="KW-1185">Reference proteome</keyword>
<dbReference type="Proteomes" id="UP000649617">
    <property type="component" value="Unassembled WGS sequence"/>
</dbReference>
<keyword evidence="2" id="KW-0489">Methyltransferase</keyword>
<dbReference type="CDD" id="cd02440">
    <property type="entry name" value="AdoMet_MTases"/>
    <property type="match status" value="2"/>
</dbReference>
<evidence type="ECO:0000256" key="9">
    <source>
        <dbReference type="ARBA" id="ARBA00047885"/>
    </source>
</evidence>